<dbReference type="AlphaFoldDB" id="A0AA39HWS5"/>
<dbReference type="SUPFAM" id="SSF56112">
    <property type="entry name" value="Protein kinase-like (PK-like)"/>
    <property type="match status" value="1"/>
</dbReference>
<organism evidence="3 4">
    <name type="scientific">Steinernema hermaphroditum</name>
    <dbReference type="NCBI Taxonomy" id="289476"/>
    <lineage>
        <taxon>Eukaryota</taxon>
        <taxon>Metazoa</taxon>
        <taxon>Ecdysozoa</taxon>
        <taxon>Nematoda</taxon>
        <taxon>Chromadorea</taxon>
        <taxon>Rhabditida</taxon>
        <taxon>Tylenchina</taxon>
        <taxon>Panagrolaimomorpha</taxon>
        <taxon>Strongyloidoidea</taxon>
        <taxon>Steinernematidae</taxon>
        <taxon>Steinernema</taxon>
    </lineage>
</organism>
<dbReference type="InterPro" id="IPR011009">
    <property type="entry name" value="Kinase-like_dom_sf"/>
</dbReference>
<evidence type="ECO:0000313" key="3">
    <source>
        <dbReference type="EMBL" id="KAK0412781.1"/>
    </source>
</evidence>
<proteinExistence type="predicted"/>
<name>A0AA39HWS5_9BILA</name>
<dbReference type="PROSITE" id="PS50011">
    <property type="entry name" value="PROTEIN_KINASE_DOM"/>
    <property type="match status" value="1"/>
</dbReference>
<protein>
    <recommendedName>
        <fullName evidence="2">Protein kinase domain-containing protein</fullName>
    </recommendedName>
</protein>
<dbReference type="InterPro" id="IPR050235">
    <property type="entry name" value="CK1_Ser-Thr_kinase"/>
</dbReference>
<accession>A0AA39HWS5</accession>
<reference evidence="3" key="1">
    <citation type="submission" date="2023-06" db="EMBL/GenBank/DDBJ databases">
        <title>Genomic analysis of the entomopathogenic nematode Steinernema hermaphroditum.</title>
        <authorList>
            <person name="Schwarz E.M."/>
            <person name="Heppert J.K."/>
            <person name="Baniya A."/>
            <person name="Schwartz H.T."/>
            <person name="Tan C.-H."/>
            <person name="Antoshechkin I."/>
            <person name="Sternberg P.W."/>
            <person name="Goodrich-Blair H."/>
            <person name="Dillman A.R."/>
        </authorList>
    </citation>
    <scope>NUCLEOTIDE SEQUENCE</scope>
    <source>
        <strain evidence="3">PS9179</strain>
        <tissue evidence="3">Whole animal</tissue>
    </source>
</reference>
<dbReference type="Pfam" id="PF00069">
    <property type="entry name" value="Pkinase"/>
    <property type="match status" value="1"/>
</dbReference>
<evidence type="ECO:0000256" key="1">
    <source>
        <dbReference type="SAM" id="MobiDB-lite"/>
    </source>
</evidence>
<dbReference type="GO" id="GO:0004672">
    <property type="term" value="F:protein kinase activity"/>
    <property type="evidence" value="ECO:0007669"/>
    <property type="project" value="InterPro"/>
</dbReference>
<dbReference type="GO" id="GO:0005524">
    <property type="term" value="F:ATP binding"/>
    <property type="evidence" value="ECO:0007669"/>
    <property type="project" value="InterPro"/>
</dbReference>
<dbReference type="Gene3D" id="1.10.510.10">
    <property type="entry name" value="Transferase(Phosphotransferase) domain 1"/>
    <property type="match status" value="1"/>
</dbReference>
<dbReference type="EMBL" id="JAUCMV010000003">
    <property type="protein sequence ID" value="KAK0412781.1"/>
    <property type="molecule type" value="Genomic_DNA"/>
</dbReference>
<comment type="caution">
    <text evidence="3">The sequence shown here is derived from an EMBL/GenBank/DDBJ whole genome shotgun (WGS) entry which is preliminary data.</text>
</comment>
<sequence length="338" mass="38954">MGSKARGRKKLSLGDVITSKTCRYVLLQELESLYNGCIYEVASKSRMETRLAMKIEWKVEGQRHTRLGMEIAALRLIRQKTVSPHFVDFIDQGVNDSFYFMVSTPVDESLDRLTEDTNMRFAPRTAFAVGVQMVDALRDLHSVGFIHRDIRPYNFCPGVDGRSSILYLVNLGRSVSYKKEDGTLRKPRTKAPIRGKLKFISLSTHSFAEQSPRDDIESLIYSMVDLCNGLSWRYLTPDGMAAQKKRLREFPDVCFRRLSPPTMKAILTYLDGLDYYKSVDYDYVKKMFTEAAKLEKIEFLSGKYEWEFDPDHDYSDNQPHTFQDSPPISADDSDYPLY</sequence>
<keyword evidence="4" id="KW-1185">Reference proteome</keyword>
<gene>
    <name evidence="3" type="ORF">QR680_006407</name>
</gene>
<evidence type="ECO:0000313" key="4">
    <source>
        <dbReference type="Proteomes" id="UP001175271"/>
    </source>
</evidence>
<feature type="compositionally biased region" description="Polar residues" evidence="1">
    <location>
        <begin position="316"/>
        <end position="326"/>
    </location>
</feature>
<dbReference type="SMART" id="SM00220">
    <property type="entry name" value="S_TKc"/>
    <property type="match status" value="1"/>
</dbReference>
<dbReference type="PANTHER" id="PTHR11909">
    <property type="entry name" value="CASEIN KINASE-RELATED"/>
    <property type="match status" value="1"/>
</dbReference>
<evidence type="ECO:0000259" key="2">
    <source>
        <dbReference type="PROSITE" id="PS50011"/>
    </source>
</evidence>
<feature type="domain" description="Protein kinase" evidence="2">
    <location>
        <begin position="24"/>
        <end position="338"/>
    </location>
</feature>
<feature type="region of interest" description="Disordered" evidence="1">
    <location>
        <begin position="310"/>
        <end position="338"/>
    </location>
</feature>
<dbReference type="Proteomes" id="UP001175271">
    <property type="component" value="Unassembled WGS sequence"/>
</dbReference>
<dbReference type="InterPro" id="IPR000719">
    <property type="entry name" value="Prot_kinase_dom"/>
</dbReference>